<dbReference type="InterPro" id="IPR057735">
    <property type="entry name" value="UBE2O-like_tSH3-B"/>
</dbReference>
<reference evidence="5 6" key="1">
    <citation type="submission" date="2015-07" db="EMBL/GenBank/DDBJ databases">
        <title>The genome of Habropoda laboriosa.</title>
        <authorList>
            <person name="Pan H."/>
            <person name="Kapheim K."/>
        </authorList>
    </citation>
    <scope>NUCLEOTIDE SEQUENCE [LARGE SCALE GENOMIC DNA]</scope>
    <source>
        <strain evidence="5">0110345459</strain>
    </source>
</reference>
<organism evidence="5 6">
    <name type="scientific">Habropoda laboriosa</name>
    <dbReference type="NCBI Taxonomy" id="597456"/>
    <lineage>
        <taxon>Eukaryota</taxon>
        <taxon>Metazoa</taxon>
        <taxon>Ecdysozoa</taxon>
        <taxon>Arthropoda</taxon>
        <taxon>Hexapoda</taxon>
        <taxon>Insecta</taxon>
        <taxon>Pterygota</taxon>
        <taxon>Neoptera</taxon>
        <taxon>Endopterygota</taxon>
        <taxon>Hymenoptera</taxon>
        <taxon>Apocrita</taxon>
        <taxon>Aculeata</taxon>
        <taxon>Apoidea</taxon>
        <taxon>Anthophila</taxon>
        <taxon>Apidae</taxon>
        <taxon>Habropoda</taxon>
    </lineage>
</organism>
<sequence>MATNFGVECQYFYEDVVYRVDKKGNVVFGIVMENDDQDLSEESSDSEESPKRKKGEIRVVWHPSGVEELVSSKKVHLADRTLMPGDVVRRMIKGKDTQRGYCRDIELTACVQVIGSKQVLTNIRSEDLVPLEEFTTDIAVCMDSWVGGIKMAHFKLWLTTPDGSRCVVNEMDSRVLGQLEERRDNEHDFPHSEFYPGQSLWGPVHCLDHAQWITCTRELKAKRKIIPLKLINVIVEKVETDWVGVHWLCRAYSKDGAWSDQAQPKFVVEGENLKKLKLLNVFEPSTVQVGDRNFYVIKGDENVITREQWRKQQRDIFQVPKHSPKKTRPNISITKPPEDKKKEKDKVNEQQTENGQNNINNLQNVTSNNTLMPPAQNQHTESSDDWDTEDTGSQSDSASVSSGCSSMSSMGKKKKGPALMTKVLKKKKLCKARKKVPPVPLIPGTKIVVETLSTNTKANVVWQDGSVEFGIPSTQLYPIHHLDDKEFFPGDFVVDQKEESRMYGVVQSVDHQGRTAKIKWFKTYTSSQSPQPTLLEEREVSVYDLKDHPDFQYRPGTLVIRIANFEGEDAGCTAGQVLDNYPEGRVKVWWVDGHVSMCWPQDLYKVGEYDSDEGGDEGVSSDASWETEMEDCFIADTDGTEQTELESIKPKLAAHIEKARIAMSRLEEIFTQNPSLQTTEVMRKLLEVYKDCRYMDKLMDANKGSKMQMHITSSNVASSQVCVKLCTLIKAQLVLAHAEVSRRFGLSKMSLSDAEKGSSPLKKQKKEEEKRIELLQEPSECPIEIPPPVYSEGEGFSIEETAPDSHKFKLTMFQPTDPTNFFRTVSKELKLLKSSLPPGIWVKGFEDRIDLYSVMFRGPEKTPYEDGLFLFDFQLSADYPCAPPLCHYISYCNDRLNPNLYEDGKVCVSLLGTWSGRGTEVWTNSSTLLQVIVSIQGLILVPEPYFNEAGFEKQKGSQQGKENSRMYNEMVVLKLVQAQTKLLQHPPPVFKDIIIGHFKRHVKKLLQRLDLWMEISEQHNNQHPLSPVTPTTFKQISDVDEKILSEFPLIPASRGFCITLRKTLATFKEVLIREGIIERENEIQVYENIKEQTKNERHESSKIVDNNMIEHDSKRKNSEESCKLTPNGSLPKDRVSSSSTNISSTPSSETKKSTSNHTIS</sequence>
<dbReference type="PANTHER" id="PTHR46116:SF15">
    <property type="entry name" value="(E3-INDEPENDENT) E2 UBIQUITIN-CONJUGATING ENZYME"/>
    <property type="match status" value="1"/>
</dbReference>
<evidence type="ECO:0000313" key="6">
    <source>
        <dbReference type="Proteomes" id="UP000053825"/>
    </source>
</evidence>
<evidence type="ECO:0000256" key="2">
    <source>
        <dbReference type="ARBA" id="ARBA00022786"/>
    </source>
</evidence>
<dbReference type="PROSITE" id="PS50127">
    <property type="entry name" value="UBC_2"/>
    <property type="match status" value="1"/>
</dbReference>
<dbReference type="InterPro" id="IPR057734">
    <property type="entry name" value="UBE2O-like_SH3-C"/>
</dbReference>
<gene>
    <name evidence="5" type="ORF">WH47_02007</name>
</gene>
<feature type="region of interest" description="Disordered" evidence="3">
    <location>
        <begin position="751"/>
        <end position="770"/>
    </location>
</feature>
<dbReference type="Pfam" id="PF23043">
    <property type="entry name" value="SH3-B_UBE2O"/>
    <property type="match status" value="1"/>
</dbReference>
<evidence type="ECO:0000259" key="4">
    <source>
        <dbReference type="PROSITE" id="PS50127"/>
    </source>
</evidence>
<dbReference type="InterPro" id="IPR057733">
    <property type="entry name" value="UBE2O-like_SH3-B"/>
</dbReference>
<feature type="compositionally biased region" description="Low complexity" evidence="3">
    <location>
        <begin position="1136"/>
        <end position="1148"/>
    </location>
</feature>
<evidence type="ECO:0000256" key="3">
    <source>
        <dbReference type="SAM" id="MobiDB-lite"/>
    </source>
</evidence>
<dbReference type="Pfam" id="PF23046">
    <property type="entry name" value="tSH3-B_UBE2O"/>
    <property type="match status" value="1"/>
</dbReference>
<feature type="compositionally biased region" description="Basic and acidic residues" evidence="3">
    <location>
        <begin position="336"/>
        <end position="348"/>
    </location>
</feature>
<feature type="compositionally biased region" description="Basic and acidic residues" evidence="3">
    <location>
        <begin position="1093"/>
        <end position="1122"/>
    </location>
</feature>
<keyword evidence="1" id="KW-0808">Transferase</keyword>
<keyword evidence="2" id="KW-0833">Ubl conjugation pathway</keyword>
<dbReference type="PANTHER" id="PTHR46116">
    <property type="entry name" value="(E3-INDEPENDENT) E2 UBIQUITIN-CONJUGATING ENZYME"/>
    <property type="match status" value="1"/>
</dbReference>
<dbReference type="SMART" id="SM00212">
    <property type="entry name" value="UBCc"/>
    <property type="match status" value="1"/>
</dbReference>
<dbReference type="OrthoDB" id="47801at2759"/>
<dbReference type="STRING" id="597456.A0A0L7R2N9"/>
<keyword evidence="6" id="KW-1185">Reference proteome</keyword>
<feature type="region of interest" description="Disordered" evidence="3">
    <location>
        <begin position="1093"/>
        <end position="1160"/>
    </location>
</feature>
<feature type="domain" description="UBC core" evidence="4">
    <location>
        <begin position="820"/>
        <end position="980"/>
    </location>
</feature>
<dbReference type="GO" id="GO:0061631">
    <property type="term" value="F:ubiquitin conjugating enzyme activity"/>
    <property type="evidence" value="ECO:0007669"/>
    <property type="project" value="TreeGrafter"/>
</dbReference>
<evidence type="ECO:0000256" key="1">
    <source>
        <dbReference type="ARBA" id="ARBA00022679"/>
    </source>
</evidence>
<dbReference type="InterPro" id="IPR000608">
    <property type="entry name" value="UBC"/>
</dbReference>
<dbReference type="InterPro" id="IPR016135">
    <property type="entry name" value="UBQ-conjugating_enzyme/RWD"/>
</dbReference>
<accession>A0A0L7R2N9</accession>
<evidence type="ECO:0000313" key="5">
    <source>
        <dbReference type="EMBL" id="KOC65142.1"/>
    </source>
</evidence>
<dbReference type="FunFam" id="3.10.110.10:FF:000136">
    <property type="entry name" value="Predicted protein"/>
    <property type="match status" value="1"/>
</dbReference>
<proteinExistence type="predicted"/>
<protein>
    <submittedName>
        <fullName evidence="5">Ubiquitin-conjugating enzyme E2 O</fullName>
    </submittedName>
</protein>
<feature type="region of interest" description="Disordered" evidence="3">
    <location>
        <begin position="314"/>
        <end position="416"/>
    </location>
</feature>
<dbReference type="AlphaFoldDB" id="A0A0L7R2N9"/>
<dbReference type="SUPFAM" id="SSF54495">
    <property type="entry name" value="UBC-like"/>
    <property type="match status" value="1"/>
</dbReference>
<dbReference type="Proteomes" id="UP000053825">
    <property type="component" value="Unassembled WGS sequence"/>
</dbReference>
<dbReference type="Pfam" id="PF00179">
    <property type="entry name" value="UQ_con"/>
    <property type="match status" value="1"/>
</dbReference>
<name>A0A0L7R2N9_9HYME</name>
<feature type="compositionally biased region" description="Low complexity" evidence="3">
    <location>
        <begin position="391"/>
        <end position="410"/>
    </location>
</feature>
<dbReference type="EMBL" id="KQ414665">
    <property type="protein sequence ID" value="KOC65142.1"/>
    <property type="molecule type" value="Genomic_DNA"/>
</dbReference>
<feature type="compositionally biased region" description="Low complexity" evidence="3">
    <location>
        <begin position="349"/>
        <end position="370"/>
    </location>
</feature>
<dbReference type="Pfam" id="PF23044">
    <property type="entry name" value="SH3-C_UBE2O"/>
    <property type="match status" value="1"/>
</dbReference>
<dbReference type="CDD" id="cd23837">
    <property type="entry name" value="UBCc_UBE2O"/>
    <property type="match status" value="1"/>
</dbReference>
<dbReference type="Gene3D" id="3.10.110.10">
    <property type="entry name" value="Ubiquitin Conjugating Enzyme"/>
    <property type="match status" value="1"/>
</dbReference>